<keyword evidence="7" id="KW-0131">Cell cycle</keyword>
<dbReference type="Proteomes" id="UP000298030">
    <property type="component" value="Unassembled WGS sequence"/>
</dbReference>
<dbReference type="PANTHER" id="PTHR12172:SF0">
    <property type="entry name" value="CELL CYCLE CHECKPOINT PROTEIN RAD17"/>
    <property type="match status" value="1"/>
</dbReference>
<dbReference type="GO" id="GO:0006281">
    <property type="term" value="P:DNA repair"/>
    <property type="evidence" value="ECO:0007669"/>
    <property type="project" value="InterPro"/>
</dbReference>
<evidence type="ECO:0000256" key="8">
    <source>
        <dbReference type="SAM" id="MobiDB-lite"/>
    </source>
</evidence>
<dbReference type="GO" id="GO:0003682">
    <property type="term" value="F:chromatin binding"/>
    <property type="evidence" value="ECO:0007669"/>
    <property type="project" value="TreeGrafter"/>
</dbReference>
<evidence type="ECO:0000259" key="9">
    <source>
        <dbReference type="Pfam" id="PF25812"/>
    </source>
</evidence>
<dbReference type="OrthoDB" id="10265971at2759"/>
<organism evidence="10 11">
    <name type="scientific">Coprinellus micaceus</name>
    <name type="common">Glistening ink-cap mushroom</name>
    <name type="synonym">Coprinus micaceus</name>
    <dbReference type="NCBI Taxonomy" id="71717"/>
    <lineage>
        <taxon>Eukaryota</taxon>
        <taxon>Fungi</taxon>
        <taxon>Dikarya</taxon>
        <taxon>Basidiomycota</taxon>
        <taxon>Agaricomycotina</taxon>
        <taxon>Agaricomycetes</taxon>
        <taxon>Agaricomycetidae</taxon>
        <taxon>Agaricales</taxon>
        <taxon>Agaricineae</taxon>
        <taxon>Psathyrellaceae</taxon>
        <taxon>Coprinellus</taxon>
    </lineage>
</organism>
<accession>A0A4Y7T643</accession>
<gene>
    <name evidence="10" type="ORF">FA13DRAFT_1734433</name>
</gene>
<reference evidence="10 11" key="1">
    <citation type="journal article" date="2019" name="Nat. Ecol. Evol.">
        <title>Megaphylogeny resolves global patterns of mushroom evolution.</title>
        <authorList>
            <person name="Varga T."/>
            <person name="Krizsan K."/>
            <person name="Foldi C."/>
            <person name="Dima B."/>
            <person name="Sanchez-Garcia M."/>
            <person name="Sanchez-Ramirez S."/>
            <person name="Szollosi G.J."/>
            <person name="Szarkandi J.G."/>
            <person name="Papp V."/>
            <person name="Albert L."/>
            <person name="Andreopoulos W."/>
            <person name="Angelini C."/>
            <person name="Antonin V."/>
            <person name="Barry K.W."/>
            <person name="Bougher N.L."/>
            <person name="Buchanan P."/>
            <person name="Buyck B."/>
            <person name="Bense V."/>
            <person name="Catcheside P."/>
            <person name="Chovatia M."/>
            <person name="Cooper J."/>
            <person name="Damon W."/>
            <person name="Desjardin D."/>
            <person name="Finy P."/>
            <person name="Geml J."/>
            <person name="Haridas S."/>
            <person name="Hughes K."/>
            <person name="Justo A."/>
            <person name="Karasinski D."/>
            <person name="Kautmanova I."/>
            <person name="Kiss B."/>
            <person name="Kocsube S."/>
            <person name="Kotiranta H."/>
            <person name="LaButti K.M."/>
            <person name="Lechner B.E."/>
            <person name="Liimatainen K."/>
            <person name="Lipzen A."/>
            <person name="Lukacs Z."/>
            <person name="Mihaltcheva S."/>
            <person name="Morgado L.N."/>
            <person name="Niskanen T."/>
            <person name="Noordeloos M.E."/>
            <person name="Ohm R.A."/>
            <person name="Ortiz-Santana B."/>
            <person name="Ovrebo C."/>
            <person name="Racz N."/>
            <person name="Riley R."/>
            <person name="Savchenko A."/>
            <person name="Shiryaev A."/>
            <person name="Soop K."/>
            <person name="Spirin V."/>
            <person name="Szebenyi C."/>
            <person name="Tomsovsky M."/>
            <person name="Tulloss R.E."/>
            <person name="Uehling J."/>
            <person name="Grigoriev I.V."/>
            <person name="Vagvolgyi C."/>
            <person name="Papp T."/>
            <person name="Martin F.M."/>
            <person name="Miettinen O."/>
            <person name="Hibbett D.S."/>
            <person name="Nagy L.G."/>
        </authorList>
    </citation>
    <scope>NUCLEOTIDE SEQUENCE [LARGE SCALE GENOMIC DNA]</scope>
    <source>
        <strain evidence="10 11">FP101781</strain>
    </source>
</reference>
<dbReference type="InterPro" id="IPR057927">
    <property type="entry name" value="RAD24-like_helical"/>
</dbReference>
<feature type="domain" description="Checkpoint protein RAD24-like helical bundle" evidence="9">
    <location>
        <begin position="299"/>
        <end position="409"/>
    </location>
</feature>
<dbReference type="Pfam" id="PF25812">
    <property type="entry name" value="RAD24_helical"/>
    <property type="match status" value="1"/>
</dbReference>
<comment type="subcellular location">
    <subcellularLocation>
        <location evidence="1">Nucleus</location>
    </subcellularLocation>
</comment>
<evidence type="ECO:0000256" key="7">
    <source>
        <dbReference type="ARBA" id="ARBA00023306"/>
    </source>
</evidence>
<dbReference type="Pfam" id="PF03215">
    <property type="entry name" value="Rad17"/>
    <property type="match status" value="1"/>
</dbReference>
<evidence type="ECO:0000313" key="10">
    <source>
        <dbReference type="EMBL" id="TEB29646.1"/>
    </source>
</evidence>
<keyword evidence="4" id="KW-0227">DNA damage</keyword>
<dbReference type="GO" id="GO:0003689">
    <property type="term" value="F:DNA clamp loader activity"/>
    <property type="evidence" value="ECO:0007669"/>
    <property type="project" value="TreeGrafter"/>
</dbReference>
<evidence type="ECO:0000256" key="3">
    <source>
        <dbReference type="ARBA" id="ARBA00022741"/>
    </source>
</evidence>
<proteinExistence type="inferred from homology"/>
<keyword evidence="3" id="KW-0547">Nucleotide-binding</keyword>
<dbReference type="STRING" id="71717.A0A4Y7T643"/>
<evidence type="ECO:0000256" key="1">
    <source>
        <dbReference type="ARBA" id="ARBA00004123"/>
    </source>
</evidence>
<name>A0A4Y7T643_COPMI</name>
<protein>
    <submittedName>
        <fullName evidence="10">Rad17-domain-containing protein</fullName>
    </submittedName>
</protein>
<dbReference type="GO" id="GO:0005524">
    <property type="term" value="F:ATP binding"/>
    <property type="evidence" value="ECO:0007669"/>
    <property type="project" value="UniProtKB-KW"/>
</dbReference>
<keyword evidence="5" id="KW-0067">ATP-binding</keyword>
<keyword evidence="11" id="KW-1185">Reference proteome</keyword>
<dbReference type="InterPro" id="IPR027417">
    <property type="entry name" value="P-loop_NTPase"/>
</dbReference>
<dbReference type="InterPro" id="IPR004582">
    <property type="entry name" value="Checkpoint_prot_Rad17_Rad24"/>
</dbReference>
<dbReference type="PANTHER" id="PTHR12172">
    <property type="entry name" value="CELL CYCLE CHECKPOINT PROTEIN RAD17"/>
    <property type="match status" value="1"/>
</dbReference>
<dbReference type="EMBL" id="QPFP01000026">
    <property type="protein sequence ID" value="TEB29646.1"/>
    <property type="molecule type" value="Genomic_DNA"/>
</dbReference>
<comment type="caution">
    <text evidence="10">The sequence shown here is derived from an EMBL/GenBank/DDBJ whole genome shotgun (WGS) entry which is preliminary data.</text>
</comment>
<feature type="compositionally biased region" description="Acidic residues" evidence="8">
    <location>
        <begin position="567"/>
        <end position="578"/>
    </location>
</feature>
<dbReference type="GO" id="GO:0033314">
    <property type="term" value="P:mitotic DNA replication checkpoint signaling"/>
    <property type="evidence" value="ECO:0007669"/>
    <property type="project" value="TreeGrafter"/>
</dbReference>
<evidence type="ECO:0000256" key="2">
    <source>
        <dbReference type="ARBA" id="ARBA00006168"/>
    </source>
</evidence>
<dbReference type="GO" id="GO:0005634">
    <property type="term" value="C:nucleus"/>
    <property type="evidence" value="ECO:0007669"/>
    <property type="project" value="UniProtKB-SubCell"/>
</dbReference>
<evidence type="ECO:0000256" key="6">
    <source>
        <dbReference type="ARBA" id="ARBA00023242"/>
    </source>
</evidence>
<dbReference type="GO" id="GO:0000077">
    <property type="term" value="P:DNA damage checkpoint signaling"/>
    <property type="evidence" value="ECO:0007669"/>
    <property type="project" value="TreeGrafter"/>
</dbReference>
<evidence type="ECO:0000256" key="5">
    <source>
        <dbReference type="ARBA" id="ARBA00022840"/>
    </source>
</evidence>
<comment type="similarity">
    <text evidence="2">Belongs to the rad17/RAD24 family.</text>
</comment>
<dbReference type="Gene3D" id="1.10.8.60">
    <property type="match status" value="1"/>
</dbReference>
<dbReference type="Gene3D" id="3.40.50.300">
    <property type="entry name" value="P-loop containing nucleotide triphosphate hydrolases"/>
    <property type="match status" value="1"/>
</dbReference>
<evidence type="ECO:0000256" key="4">
    <source>
        <dbReference type="ARBA" id="ARBA00022763"/>
    </source>
</evidence>
<evidence type="ECO:0000313" key="11">
    <source>
        <dbReference type="Proteomes" id="UP000298030"/>
    </source>
</evidence>
<sequence length="578" mass="64375">MPPKISSQPPNKGKLSQTKINVVKLGSSQPLGSTKRKFDPLSASALSRSVVNVAPKRPPTWKGKEKAPPDDRMWVDIYEPNTEAELAVHVRKVEDVRRWLQDAFEGGPSGKLKKYRRILALTGPAGTGKTATLKVLSKELGFEIIEWRNSIGEVTPNRSSSTPTSETYFDDDSETQFTKFETFFNRVPVVIVISDAGIRGEVRDERISGGGGWGRDKDQVMDVRTRCRRWSSKHFSTIAFDLPVPSKQVLDVIVESSNGDIRSAINTLEFACTIELPNKKRKGVTAGTTIVLEAVTRREQSLALFHLIGKVLYNKRKGDPASSSAAAKDIQKDREIDAQLKDPAKLPSHLSEHDRRASRVDVDAIYADSPIDTSLFSLYLHQNYTQFCNEVEEVDGVADWLSWVDSSGGEAWYQSNPHQFHLVTLGTMHSLPSPVQRRSQKVYKPEFFETLKKEKDARDGVRLARDWIVDEDMKQDVGGRRVGAWSPNDVTLELGAILRCKEKGGAKPPRAHKDFSSLPFVRGFNGVPGSQLAEGDDGLGDQPENSSQDRFALDDDAPQLEKVGGWLEEDDIDDDFDD</sequence>
<keyword evidence="6" id="KW-0539">Nucleus</keyword>
<dbReference type="SUPFAM" id="SSF52540">
    <property type="entry name" value="P-loop containing nucleoside triphosphate hydrolases"/>
    <property type="match status" value="1"/>
</dbReference>
<feature type="region of interest" description="Disordered" evidence="8">
    <location>
        <begin position="526"/>
        <end position="578"/>
    </location>
</feature>
<dbReference type="AlphaFoldDB" id="A0A4Y7T643"/>